<evidence type="ECO:0000256" key="6">
    <source>
        <dbReference type="ARBA" id="ARBA00023004"/>
    </source>
</evidence>
<dbReference type="PANTHER" id="PTHR24291:SF189">
    <property type="entry name" value="CYTOCHROME P450 4C3-RELATED"/>
    <property type="match status" value="1"/>
</dbReference>
<keyword evidence="6 9" id="KW-0408">Iron</keyword>
<evidence type="ECO:0000256" key="1">
    <source>
        <dbReference type="ARBA" id="ARBA00001971"/>
    </source>
</evidence>
<evidence type="ECO:0000256" key="2">
    <source>
        <dbReference type="ARBA" id="ARBA00004586"/>
    </source>
</evidence>
<evidence type="ECO:0000256" key="7">
    <source>
        <dbReference type="ARBA" id="ARBA00023033"/>
    </source>
</evidence>
<dbReference type="SUPFAM" id="SSF48264">
    <property type="entry name" value="Cytochrome P450"/>
    <property type="match status" value="2"/>
</dbReference>
<protein>
    <submittedName>
        <fullName evidence="11">Cytochrome P450 4V2-like</fullName>
    </submittedName>
</protein>
<dbReference type="InterPro" id="IPR017972">
    <property type="entry name" value="Cyt_P450_CS"/>
</dbReference>
<keyword evidence="10" id="KW-1185">Reference proteome</keyword>
<comment type="similarity">
    <text evidence="3 9">Belongs to the cytochrome P450 family.</text>
</comment>
<evidence type="ECO:0000256" key="8">
    <source>
        <dbReference type="ARBA" id="ARBA00023136"/>
    </source>
</evidence>
<dbReference type="Gene3D" id="1.10.630.10">
    <property type="entry name" value="Cytochrome P450"/>
    <property type="match status" value="2"/>
</dbReference>
<proteinExistence type="inferred from homology"/>
<keyword evidence="9" id="KW-0479">Metal-binding</keyword>
<keyword evidence="5" id="KW-0256">Endoplasmic reticulum</keyword>
<dbReference type="GeneID" id="106819119"/>
<evidence type="ECO:0000256" key="5">
    <source>
        <dbReference type="ARBA" id="ARBA00022824"/>
    </source>
</evidence>
<keyword evidence="4 9" id="KW-0349">Heme</keyword>
<dbReference type="InterPro" id="IPR001128">
    <property type="entry name" value="Cyt_P450"/>
</dbReference>
<accession>A0ABM1F498</accession>
<evidence type="ECO:0000256" key="9">
    <source>
        <dbReference type="RuleBase" id="RU000461"/>
    </source>
</evidence>
<name>A0ABM1F498_PRICU</name>
<organism evidence="10 11">
    <name type="scientific">Priapulus caudatus</name>
    <name type="common">Priapulid worm</name>
    <dbReference type="NCBI Taxonomy" id="37621"/>
    <lineage>
        <taxon>Eukaryota</taxon>
        <taxon>Metazoa</taxon>
        <taxon>Ecdysozoa</taxon>
        <taxon>Scalidophora</taxon>
        <taxon>Priapulida</taxon>
        <taxon>Priapulimorpha</taxon>
        <taxon>Priapulimorphida</taxon>
        <taxon>Priapulidae</taxon>
        <taxon>Priapulus</taxon>
    </lineage>
</organism>
<comment type="cofactor">
    <cofactor evidence="1">
        <name>heme</name>
        <dbReference type="ChEBI" id="CHEBI:30413"/>
    </cofactor>
</comment>
<dbReference type="PROSITE" id="PS00086">
    <property type="entry name" value="CYTOCHROME_P450"/>
    <property type="match status" value="1"/>
</dbReference>
<dbReference type="PANTHER" id="PTHR24291">
    <property type="entry name" value="CYTOCHROME P450 FAMILY 4"/>
    <property type="match status" value="1"/>
</dbReference>
<dbReference type="PRINTS" id="PR00463">
    <property type="entry name" value="EP450I"/>
</dbReference>
<evidence type="ECO:0000313" key="10">
    <source>
        <dbReference type="Proteomes" id="UP000695022"/>
    </source>
</evidence>
<comment type="subcellular location">
    <subcellularLocation>
        <location evidence="2">Endoplasmic reticulum membrane</location>
    </subcellularLocation>
</comment>
<keyword evidence="8" id="KW-0472">Membrane</keyword>
<dbReference type="InterPro" id="IPR050196">
    <property type="entry name" value="Cytochrome_P450_Monoox"/>
</dbReference>
<reference evidence="11" key="1">
    <citation type="submission" date="2025-08" db="UniProtKB">
        <authorList>
            <consortium name="RefSeq"/>
        </authorList>
    </citation>
    <scope>IDENTIFICATION</scope>
</reference>
<dbReference type="Proteomes" id="UP000695022">
    <property type="component" value="Unplaced"/>
</dbReference>
<evidence type="ECO:0000256" key="3">
    <source>
        <dbReference type="ARBA" id="ARBA00010617"/>
    </source>
</evidence>
<dbReference type="Pfam" id="PF00067">
    <property type="entry name" value="p450"/>
    <property type="match status" value="2"/>
</dbReference>
<keyword evidence="9" id="KW-0560">Oxidoreductase</keyword>
<keyword evidence="7 9" id="KW-0503">Monooxygenase</keyword>
<dbReference type="RefSeq" id="XP_014679269.1">
    <property type="nucleotide sequence ID" value="XM_014823783.1"/>
</dbReference>
<sequence length="476" mass="54632">MLELQHQLLEEQREHGIIRFWLSSYPLVMLFSPEFAEVILHSSKHMDKTWEYDLLRPWLGTGLVTSTGNRWRQHRKILTPSFHFKILEEFVPIVNEHAATLCQQLEPLADGHTPFDIFDYITLCTLDTISETAMGKKMHAQTDRDSAYVNAVSRLLHISAVRHKSLWYWNDTLFSLTPLGREWQRCLTLVHDTTNQSLPTFSADVPCRRFLPTFHPDVPSRHSLPTFPADVPCRRSLPTFPADVPCRRSLPTFPADGPCRRFLPTFPVDVFCRRSLPTFSADVPCRRSLSTFPADVPSRRSLPTFPADVPSRRSIPTFPADVLYRRSFPTFLPNVLCSTDRPTFIICSIPTFTDRPVGAHAASGDFVVPKGSAIIIYQYFIHRDPRYFPDPERFDPERFTTANSVGRHPFAFVPFSAGSRNCIGQKFAMMELKVVLASLLRRFTIRSTRAREDMRPFAEITLKPKDGIVVVLTRRR</sequence>
<gene>
    <name evidence="11" type="primary">LOC106819119</name>
</gene>
<dbReference type="InterPro" id="IPR002401">
    <property type="entry name" value="Cyt_P450_E_grp-I"/>
</dbReference>
<dbReference type="InterPro" id="IPR036396">
    <property type="entry name" value="Cyt_P450_sf"/>
</dbReference>
<evidence type="ECO:0000256" key="4">
    <source>
        <dbReference type="ARBA" id="ARBA00022617"/>
    </source>
</evidence>
<evidence type="ECO:0000313" key="11">
    <source>
        <dbReference type="RefSeq" id="XP_014679269.1"/>
    </source>
</evidence>